<dbReference type="RefSeq" id="WP_127709115.1">
    <property type="nucleotide sequence ID" value="NZ_SACO01000006.1"/>
</dbReference>
<dbReference type="AlphaFoldDB" id="A0A437N5C4"/>
<dbReference type="Pfam" id="PF06945">
    <property type="entry name" value="DUF1289"/>
    <property type="match status" value="1"/>
</dbReference>
<organism evidence="1 2">
    <name type="scientific">Novosphingobium umbonatum</name>
    <dbReference type="NCBI Taxonomy" id="1908524"/>
    <lineage>
        <taxon>Bacteria</taxon>
        <taxon>Pseudomonadati</taxon>
        <taxon>Pseudomonadota</taxon>
        <taxon>Alphaproteobacteria</taxon>
        <taxon>Sphingomonadales</taxon>
        <taxon>Sphingomonadaceae</taxon>
        <taxon>Novosphingobium</taxon>
    </lineage>
</organism>
<reference evidence="1 2" key="1">
    <citation type="submission" date="2019-01" db="EMBL/GenBank/DDBJ databases">
        <authorList>
            <person name="Chen W.-M."/>
        </authorList>
    </citation>
    <scope>NUCLEOTIDE SEQUENCE [LARGE SCALE GENOMIC DNA]</scope>
    <source>
        <strain evidence="1 2">FSY-9</strain>
    </source>
</reference>
<sequence>MSDPESPCCGLCKLDNLRQYCLGCARHIDEIVGWRGMSAAEKRAVIAALPARRGD</sequence>
<dbReference type="InterPro" id="IPR010710">
    <property type="entry name" value="DUF1289"/>
</dbReference>
<comment type="caution">
    <text evidence="1">The sequence shown here is derived from an EMBL/GenBank/DDBJ whole genome shotgun (WGS) entry which is preliminary data.</text>
</comment>
<dbReference type="OrthoDB" id="9811423at2"/>
<dbReference type="PANTHER" id="PTHR35175:SF2">
    <property type="entry name" value="DUF1289 DOMAIN-CONTAINING PROTEIN"/>
    <property type="match status" value="1"/>
</dbReference>
<accession>A0A437N5C4</accession>
<name>A0A437N5C4_9SPHN</name>
<protein>
    <submittedName>
        <fullName evidence="1">DUF1289 domain-containing protein</fullName>
    </submittedName>
</protein>
<proteinExistence type="predicted"/>
<gene>
    <name evidence="1" type="ORF">EOE18_10275</name>
</gene>
<evidence type="ECO:0000313" key="2">
    <source>
        <dbReference type="Proteomes" id="UP000282837"/>
    </source>
</evidence>
<dbReference type="Proteomes" id="UP000282837">
    <property type="component" value="Unassembled WGS sequence"/>
</dbReference>
<dbReference type="PANTHER" id="PTHR35175">
    <property type="entry name" value="DUF1289 DOMAIN-CONTAINING PROTEIN"/>
    <property type="match status" value="1"/>
</dbReference>
<keyword evidence="2" id="KW-1185">Reference proteome</keyword>
<evidence type="ECO:0000313" key="1">
    <source>
        <dbReference type="EMBL" id="RVU05103.1"/>
    </source>
</evidence>
<dbReference type="EMBL" id="SACO01000006">
    <property type="protein sequence ID" value="RVU05103.1"/>
    <property type="molecule type" value="Genomic_DNA"/>
</dbReference>